<dbReference type="InterPro" id="IPR029119">
    <property type="entry name" value="MutY_C"/>
</dbReference>
<dbReference type="PROSITE" id="PS00893">
    <property type="entry name" value="NUDIX_BOX"/>
    <property type="match status" value="1"/>
</dbReference>
<evidence type="ECO:0000256" key="6">
    <source>
        <dbReference type="ARBA" id="ARBA00022763"/>
    </source>
</evidence>
<name>A0A7W6WLM1_9PROT</name>
<feature type="domain" description="Nudix hydrolase" evidence="19">
    <location>
        <begin position="219"/>
        <end position="349"/>
    </location>
</feature>
<dbReference type="AlphaFoldDB" id="A0A7W6WLM1"/>
<dbReference type="GO" id="GO:0006281">
    <property type="term" value="P:DNA repair"/>
    <property type="evidence" value="ECO:0007669"/>
    <property type="project" value="UniProtKB-KW"/>
</dbReference>
<keyword evidence="3" id="KW-0515">Mutator protein</keyword>
<dbReference type="Pfam" id="PF14815">
    <property type="entry name" value="NUDIX_4"/>
    <property type="match status" value="1"/>
</dbReference>
<protein>
    <recommendedName>
        <fullName evidence="13">8-oxo-dGTP diphosphatase</fullName>
        <ecNumber evidence="12">3.6.1.55</ecNumber>
    </recommendedName>
    <alternativeName>
        <fullName evidence="16">7,8-dihydro-8-oxoguanine-triphosphatase</fullName>
    </alternativeName>
    <alternativeName>
        <fullName evidence="15">Mutator protein MutT</fullName>
    </alternativeName>
    <alternativeName>
        <fullName evidence="14">dGTP pyrophosphohydrolase</fullName>
    </alternativeName>
</protein>
<comment type="similarity">
    <text evidence="2">Belongs to the Nudix hydrolase family.</text>
</comment>
<evidence type="ECO:0000313" key="21">
    <source>
        <dbReference type="Proteomes" id="UP000555728"/>
    </source>
</evidence>
<evidence type="ECO:0000259" key="18">
    <source>
        <dbReference type="PROSITE" id="PS51186"/>
    </source>
</evidence>
<dbReference type="InterPro" id="IPR020084">
    <property type="entry name" value="NUDIX_hydrolase_CS"/>
</dbReference>
<evidence type="ECO:0000259" key="19">
    <source>
        <dbReference type="PROSITE" id="PS51462"/>
    </source>
</evidence>
<evidence type="ECO:0000256" key="17">
    <source>
        <dbReference type="SAM" id="MobiDB-lite"/>
    </source>
</evidence>
<evidence type="ECO:0000256" key="3">
    <source>
        <dbReference type="ARBA" id="ARBA00022457"/>
    </source>
</evidence>
<dbReference type="GO" id="GO:0006260">
    <property type="term" value="P:DNA replication"/>
    <property type="evidence" value="ECO:0007669"/>
    <property type="project" value="UniProtKB-KW"/>
</dbReference>
<dbReference type="Pfam" id="PF13302">
    <property type="entry name" value="Acetyltransf_3"/>
    <property type="match status" value="1"/>
</dbReference>
<dbReference type="GO" id="GO:0046872">
    <property type="term" value="F:metal ion binding"/>
    <property type="evidence" value="ECO:0007669"/>
    <property type="project" value="UniProtKB-KW"/>
</dbReference>
<evidence type="ECO:0000256" key="13">
    <source>
        <dbReference type="ARBA" id="ARBA00040794"/>
    </source>
</evidence>
<evidence type="ECO:0000256" key="9">
    <source>
        <dbReference type="ARBA" id="ARBA00023204"/>
    </source>
</evidence>
<evidence type="ECO:0000256" key="14">
    <source>
        <dbReference type="ARBA" id="ARBA00041592"/>
    </source>
</evidence>
<dbReference type="InterPro" id="IPR000182">
    <property type="entry name" value="GNAT_dom"/>
</dbReference>
<comment type="catalytic activity">
    <reaction evidence="11">
        <text>8-oxo-GTP + H2O = 8-oxo-GMP + diphosphate + H(+)</text>
        <dbReference type="Rhea" id="RHEA:67616"/>
        <dbReference type="ChEBI" id="CHEBI:15377"/>
        <dbReference type="ChEBI" id="CHEBI:15378"/>
        <dbReference type="ChEBI" id="CHEBI:33019"/>
        <dbReference type="ChEBI" id="CHEBI:143553"/>
        <dbReference type="ChEBI" id="CHEBI:145694"/>
    </reaction>
</comment>
<evidence type="ECO:0000256" key="2">
    <source>
        <dbReference type="ARBA" id="ARBA00005582"/>
    </source>
</evidence>
<evidence type="ECO:0000256" key="15">
    <source>
        <dbReference type="ARBA" id="ARBA00041979"/>
    </source>
</evidence>
<dbReference type="CDD" id="cd03425">
    <property type="entry name" value="NUDIX_MutT_NudA_like"/>
    <property type="match status" value="1"/>
</dbReference>
<dbReference type="Gene3D" id="3.40.630.30">
    <property type="match status" value="1"/>
</dbReference>
<dbReference type="InterPro" id="IPR047127">
    <property type="entry name" value="MutT-like"/>
</dbReference>
<evidence type="ECO:0000256" key="11">
    <source>
        <dbReference type="ARBA" id="ARBA00036904"/>
    </source>
</evidence>
<dbReference type="GO" id="GO:0008413">
    <property type="term" value="F:8-oxo-7,8-dihydroguanosine triphosphate pyrophosphatase activity"/>
    <property type="evidence" value="ECO:0007669"/>
    <property type="project" value="TreeGrafter"/>
</dbReference>
<dbReference type="InterPro" id="IPR020476">
    <property type="entry name" value="Nudix_hydrolase"/>
</dbReference>
<keyword evidence="21" id="KW-1185">Reference proteome</keyword>
<dbReference type="PROSITE" id="PS51186">
    <property type="entry name" value="GNAT"/>
    <property type="match status" value="1"/>
</dbReference>
<sequence length="351" mass="38034">MPTIEADRDDADRPAAAAGPAMPGRLRVGGCDAALPLVTDRLVLRPPTADDIAPVVAMAGVWDVARCTAKIPHPLTEQDVAAWFARGAQDLAGGAAVVLLVTERAGGAVIGAVDMNWRETWPAAEIGYWIGQPLQGRGYATEAVRALLGLAFDTLDLAEVFASAEAWNAPSLRVMEKAGLRPDGQTLTVPAPARGTTWQHDRQSITRSRWSQRRAEAARIVLVVAAALVDRDGRVLLTRRPPGKPMAGLWEFPGGKVHDGESPERALIRELHEELGIDVRHACLAPLTFASHAYPDFHLLMPLFVLRTWHGRLTPREGQEVAWVRAARLRDYPMPPADPPLIPALQDLLLG</sequence>
<comment type="cofactor">
    <cofactor evidence="1">
        <name>Mg(2+)</name>
        <dbReference type="ChEBI" id="CHEBI:18420"/>
    </cofactor>
</comment>
<dbReference type="PROSITE" id="PS51462">
    <property type="entry name" value="NUDIX"/>
    <property type="match status" value="1"/>
</dbReference>
<keyword evidence="6" id="KW-0227">DNA damage</keyword>
<dbReference type="PANTHER" id="PTHR47707:SF1">
    <property type="entry name" value="NUDIX HYDROLASE FAMILY PROTEIN"/>
    <property type="match status" value="1"/>
</dbReference>
<evidence type="ECO:0000256" key="10">
    <source>
        <dbReference type="ARBA" id="ARBA00035861"/>
    </source>
</evidence>
<keyword evidence="8" id="KW-0460">Magnesium</keyword>
<dbReference type="Proteomes" id="UP000555728">
    <property type="component" value="Unassembled WGS sequence"/>
</dbReference>
<dbReference type="InterPro" id="IPR016181">
    <property type="entry name" value="Acyl_CoA_acyltransferase"/>
</dbReference>
<dbReference type="InterPro" id="IPR000086">
    <property type="entry name" value="NUDIX_hydrolase_dom"/>
</dbReference>
<evidence type="ECO:0000256" key="4">
    <source>
        <dbReference type="ARBA" id="ARBA00022705"/>
    </source>
</evidence>
<organism evidence="20 21">
    <name type="scientific">Roseospira goensis</name>
    <dbReference type="NCBI Taxonomy" id="391922"/>
    <lineage>
        <taxon>Bacteria</taxon>
        <taxon>Pseudomonadati</taxon>
        <taxon>Pseudomonadota</taxon>
        <taxon>Alphaproteobacteria</taxon>
        <taxon>Rhodospirillales</taxon>
        <taxon>Rhodospirillaceae</taxon>
        <taxon>Roseospira</taxon>
    </lineage>
</organism>
<evidence type="ECO:0000256" key="5">
    <source>
        <dbReference type="ARBA" id="ARBA00022723"/>
    </source>
</evidence>
<gene>
    <name evidence="20" type="ORF">GGD88_002279</name>
</gene>
<dbReference type="FunFam" id="3.90.79.10:FF:000014">
    <property type="entry name" value="8-oxo-dGTP diphosphatase MutT"/>
    <property type="match status" value="1"/>
</dbReference>
<dbReference type="PANTHER" id="PTHR47707">
    <property type="entry name" value="8-OXO-DGTP DIPHOSPHATASE"/>
    <property type="match status" value="1"/>
</dbReference>
<dbReference type="GO" id="GO:0016747">
    <property type="term" value="F:acyltransferase activity, transferring groups other than amino-acyl groups"/>
    <property type="evidence" value="ECO:0007669"/>
    <property type="project" value="InterPro"/>
</dbReference>
<keyword evidence="7 20" id="KW-0378">Hydrolase</keyword>
<proteinExistence type="inferred from homology"/>
<evidence type="ECO:0000256" key="16">
    <source>
        <dbReference type="ARBA" id="ARBA00042798"/>
    </source>
</evidence>
<comment type="caution">
    <text evidence="20">The sequence shown here is derived from an EMBL/GenBank/DDBJ whole genome shotgun (WGS) entry which is preliminary data.</text>
</comment>
<reference evidence="20 21" key="1">
    <citation type="submission" date="2020-08" db="EMBL/GenBank/DDBJ databases">
        <title>Genome sequencing of Purple Non-Sulfur Bacteria from various extreme environments.</title>
        <authorList>
            <person name="Mayer M."/>
        </authorList>
    </citation>
    <scope>NUCLEOTIDE SEQUENCE [LARGE SCALE GENOMIC DNA]</scope>
    <source>
        <strain evidence="20 21">JA135</strain>
    </source>
</reference>
<comment type="catalytic activity">
    <reaction evidence="10">
        <text>8-oxo-dGTP + H2O = 8-oxo-dGMP + diphosphate + H(+)</text>
        <dbReference type="Rhea" id="RHEA:31575"/>
        <dbReference type="ChEBI" id="CHEBI:15377"/>
        <dbReference type="ChEBI" id="CHEBI:15378"/>
        <dbReference type="ChEBI" id="CHEBI:33019"/>
        <dbReference type="ChEBI" id="CHEBI:63224"/>
        <dbReference type="ChEBI" id="CHEBI:77896"/>
        <dbReference type="EC" id="3.6.1.55"/>
    </reaction>
</comment>
<feature type="domain" description="N-acetyltransferase" evidence="18">
    <location>
        <begin position="42"/>
        <end position="203"/>
    </location>
</feature>
<dbReference type="GO" id="GO:0044715">
    <property type="term" value="F:8-oxo-dGDP phosphatase activity"/>
    <property type="evidence" value="ECO:0007669"/>
    <property type="project" value="TreeGrafter"/>
</dbReference>
<dbReference type="SUPFAM" id="SSF55811">
    <property type="entry name" value="Nudix"/>
    <property type="match status" value="1"/>
</dbReference>
<evidence type="ECO:0000256" key="1">
    <source>
        <dbReference type="ARBA" id="ARBA00001946"/>
    </source>
</evidence>
<dbReference type="SUPFAM" id="SSF55729">
    <property type="entry name" value="Acyl-CoA N-acyltransferases (Nat)"/>
    <property type="match status" value="1"/>
</dbReference>
<dbReference type="PRINTS" id="PR00502">
    <property type="entry name" value="NUDIXFAMILY"/>
</dbReference>
<accession>A0A7W6WLM1</accession>
<dbReference type="EC" id="3.6.1.55" evidence="12"/>
<evidence type="ECO:0000256" key="7">
    <source>
        <dbReference type="ARBA" id="ARBA00022801"/>
    </source>
</evidence>
<evidence type="ECO:0000313" key="20">
    <source>
        <dbReference type="EMBL" id="MBB4286547.1"/>
    </source>
</evidence>
<dbReference type="Gene3D" id="3.90.79.10">
    <property type="entry name" value="Nucleoside Triphosphate Pyrophosphohydrolase"/>
    <property type="match status" value="1"/>
</dbReference>
<dbReference type="GO" id="GO:0044716">
    <property type="term" value="F:8-oxo-GDP phosphatase activity"/>
    <property type="evidence" value="ECO:0007669"/>
    <property type="project" value="TreeGrafter"/>
</dbReference>
<feature type="region of interest" description="Disordered" evidence="17">
    <location>
        <begin position="1"/>
        <end position="21"/>
    </location>
</feature>
<dbReference type="GO" id="GO:0035539">
    <property type="term" value="F:8-oxo-7,8-dihydrodeoxyguanosine triphosphate pyrophosphatase activity"/>
    <property type="evidence" value="ECO:0007669"/>
    <property type="project" value="UniProtKB-EC"/>
</dbReference>
<keyword evidence="9" id="KW-0234">DNA repair</keyword>
<keyword evidence="4" id="KW-0235">DNA replication</keyword>
<dbReference type="EMBL" id="JACIGI010000017">
    <property type="protein sequence ID" value="MBB4286547.1"/>
    <property type="molecule type" value="Genomic_DNA"/>
</dbReference>
<dbReference type="InterPro" id="IPR015797">
    <property type="entry name" value="NUDIX_hydrolase-like_dom_sf"/>
</dbReference>
<evidence type="ECO:0000256" key="12">
    <source>
        <dbReference type="ARBA" id="ARBA00038905"/>
    </source>
</evidence>
<keyword evidence="5" id="KW-0479">Metal-binding</keyword>
<evidence type="ECO:0000256" key="8">
    <source>
        <dbReference type="ARBA" id="ARBA00022842"/>
    </source>
</evidence>